<dbReference type="EMBL" id="JAUYVI010000015">
    <property type="protein sequence ID" value="MDQ7251641.1"/>
    <property type="molecule type" value="Genomic_DNA"/>
</dbReference>
<proteinExistence type="predicted"/>
<dbReference type="Proteomes" id="UP001230156">
    <property type="component" value="Unassembled WGS sequence"/>
</dbReference>
<keyword evidence="2" id="KW-1185">Reference proteome</keyword>
<evidence type="ECO:0000313" key="2">
    <source>
        <dbReference type="Proteomes" id="UP001230156"/>
    </source>
</evidence>
<accession>A0ABU0YVA0</accession>
<evidence type="ECO:0000313" key="1">
    <source>
        <dbReference type="EMBL" id="MDQ7251641.1"/>
    </source>
</evidence>
<dbReference type="RefSeq" id="WP_379962199.1">
    <property type="nucleotide sequence ID" value="NZ_JAUYVI010000015.1"/>
</dbReference>
<comment type="caution">
    <text evidence="1">The sequence shown here is derived from an EMBL/GenBank/DDBJ whole genome shotgun (WGS) entry which is preliminary data.</text>
</comment>
<name>A0ABU0YVA0_9PROT</name>
<protein>
    <submittedName>
        <fullName evidence="1">Uncharacterized protein</fullName>
    </submittedName>
</protein>
<reference evidence="2" key="1">
    <citation type="submission" date="2023-08" db="EMBL/GenBank/DDBJ databases">
        <title>Rhodospirillaceae gen. nov., a novel taxon isolated from the Yangtze River Yuezi River estuary sludge.</title>
        <authorList>
            <person name="Ruan L."/>
        </authorList>
    </citation>
    <scope>NUCLEOTIDE SEQUENCE [LARGE SCALE GENOMIC DNA]</scope>
    <source>
        <strain evidence="2">R-7</strain>
    </source>
</reference>
<sequence>MSEDLGTLMDQHTAKVKEIVGHLAAAEGLFTLSFEKEAELAAEATELLENWDEAHVAAPPGSPPIAVTPLQKLLEECRVIGEQILDRR</sequence>
<organism evidence="1 2">
    <name type="scientific">Dongia sedimenti</name>
    <dbReference type="NCBI Taxonomy" id="3064282"/>
    <lineage>
        <taxon>Bacteria</taxon>
        <taxon>Pseudomonadati</taxon>
        <taxon>Pseudomonadota</taxon>
        <taxon>Alphaproteobacteria</taxon>
        <taxon>Rhodospirillales</taxon>
        <taxon>Dongiaceae</taxon>
        <taxon>Dongia</taxon>
    </lineage>
</organism>
<gene>
    <name evidence="1" type="ORF">Q8A70_28395</name>
</gene>